<feature type="chain" id="PRO_5001718757" description="DUF4124 domain-containing protein" evidence="1">
    <location>
        <begin position="21"/>
        <end position="62"/>
    </location>
</feature>
<dbReference type="eggNOG" id="ENOG5033D9G">
    <property type="taxonomic scope" value="Bacteria"/>
</dbReference>
<evidence type="ECO:0000256" key="1">
    <source>
        <dbReference type="SAM" id="SignalP"/>
    </source>
</evidence>
<feature type="signal peptide" evidence="1">
    <location>
        <begin position="1"/>
        <end position="20"/>
    </location>
</feature>
<evidence type="ECO:0008006" key="4">
    <source>
        <dbReference type="Google" id="ProtNLM"/>
    </source>
</evidence>
<dbReference type="AlphaFoldDB" id="A0A077FFR8"/>
<proteinExistence type="predicted"/>
<keyword evidence="1" id="KW-0732">Signal</keyword>
<dbReference type="EMBL" id="CP009048">
    <property type="protein sequence ID" value="AIL62934.1"/>
    <property type="molecule type" value="Genomic_DNA"/>
</dbReference>
<dbReference type="Proteomes" id="UP000028931">
    <property type="component" value="Chromosome"/>
</dbReference>
<sequence length="62" mass="7008">MLQRLALAVFAVLLMTQVRADAAPWYRWESQADGRLVCAQFSPGDGWKRFAGPFNNAACRDY</sequence>
<reference evidence="2 3" key="1">
    <citation type="submission" date="2014-07" db="EMBL/GenBank/DDBJ databases">
        <authorList>
            <person name="Lee K."/>
            <person name="Lim J.Y."/>
            <person name="Hwang I."/>
        </authorList>
    </citation>
    <scope>NUCLEOTIDE SEQUENCE [LARGE SCALE GENOMIC DNA]</scope>
    <source>
        <strain evidence="2 3">KL28</strain>
    </source>
</reference>
<organism evidence="2 3">
    <name type="scientific">Pseudomonas alkylphenolica</name>
    <dbReference type="NCBI Taxonomy" id="237609"/>
    <lineage>
        <taxon>Bacteria</taxon>
        <taxon>Pseudomonadati</taxon>
        <taxon>Pseudomonadota</taxon>
        <taxon>Gammaproteobacteria</taxon>
        <taxon>Pseudomonadales</taxon>
        <taxon>Pseudomonadaceae</taxon>
        <taxon>Pseudomonas</taxon>
    </lineage>
</organism>
<name>A0A077FFR8_9PSED</name>
<gene>
    <name evidence="2" type="ORF">PSAKL28_37820</name>
</gene>
<dbReference type="KEGG" id="palk:PSAKL28_37820"/>
<dbReference type="OrthoDB" id="6089671at2"/>
<dbReference type="HOGENOM" id="CLU_176013_1_1_6"/>
<protein>
    <recommendedName>
        <fullName evidence="4">DUF4124 domain-containing protein</fullName>
    </recommendedName>
</protein>
<accession>A0A077FFR8</accession>
<evidence type="ECO:0000313" key="3">
    <source>
        <dbReference type="Proteomes" id="UP000028931"/>
    </source>
</evidence>
<evidence type="ECO:0000313" key="2">
    <source>
        <dbReference type="EMBL" id="AIL62934.1"/>
    </source>
</evidence>
<dbReference type="RefSeq" id="WP_096335684.1">
    <property type="nucleotide sequence ID" value="NZ_CP009048.1"/>
</dbReference>